<organism evidence="1 2">
    <name type="scientific">Planosporangium thailandense</name>
    <dbReference type="NCBI Taxonomy" id="765197"/>
    <lineage>
        <taxon>Bacteria</taxon>
        <taxon>Bacillati</taxon>
        <taxon>Actinomycetota</taxon>
        <taxon>Actinomycetes</taxon>
        <taxon>Micromonosporales</taxon>
        <taxon>Micromonosporaceae</taxon>
        <taxon>Planosporangium</taxon>
    </lineage>
</organism>
<proteinExistence type="predicted"/>
<gene>
    <name evidence="1" type="ORF">HC031_15620</name>
</gene>
<dbReference type="Proteomes" id="UP000722989">
    <property type="component" value="Unassembled WGS sequence"/>
</dbReference>
<accession>A0ABX0XYI1</accession>
<evidence type="ECO:0000313" key="2">
    <source>
        <dbReference type="Proteomes" id="UP000722989"/>
    </source>
</evidence>
<dbReference type="RefSeq" id="WP_167926015.1">
    <property type="nucleotide sequence ID" value="NZ_JAATVY010000009.1"/>
</dbReference>
<dbReference type="EMBL" id="JAATVY010000009">
    <property type="protein sequence ID" value="NJC71130.1"/>
    <property type="molecule type" value="Genomic_DNA"/>
</dbReference>
<protein>
    <recommendedName>
        <fullName evidence="3">Transcriptional regulator</fullName>
    </recommendedName>
</protein>
<name>A0ABX0XYI1_9ACTN</name>
<comment type="caution">
    <text evidence="1">The sequence shown here is derived from an EMBL/GenBank/DDBJ whole genome shotgun (WGS) entry which is preliminary data.</text>
</comment>
<keyword evidence="2" id="KW-1185">Reference proteome</keyword>
<reference evidence="1 2" key="1">
    <citation type="submission" date="2020-03" db="EMBL/GenBank/DDBJ databases">
        <title>WGS of the type strain of Planosporangium spp.</title>
        <authorList>
            <person name="Thawai C."/>
        </authorList>
    </citation>
    <scope>NUCLEOTIDE SEQUENCE [LARGE SCALE GENOMIC DNA]</scope>
    <source>
        <strain evidence="1 2">TBRC 5610</strain>
    </source>
</reference>
<evidence type="ECO:0008006" key="3">
    <source>
        <dbReference type="Google" id="ProtNLM"/>
    </source>
</evidence>
<evidence type="ECO:0000313" key="1">
    <source>
        <dbReference type="EMBL" id="NJC71130.1"/>
    </source>
</evidence>
<sequence length="230" mass="24913">MATQLLIKLHDDGIAWSTADRAVQAARASGDPLITAEATRLAATVLRRGRHHDGAQRLVLQAAYQLDADTGLTDSRETALYGQLLAAAAYTAATHRDTAWTLLGEAEDAVHRADLGANPFKPLDLAVYKISVARVLGDYGAAVDYARRVDPTRITAAERRARYWEDTALALHGRGRPAGAFQALLAAEHDTPQEVRYRPWAQHLTQALMSADTRGGLPGIRDFAQRIGVA</sequence>